<dbReference type="AlphaFoldDB" id="A0A0D1LUT7"/>
<reference evidence="3 5" key="2">
    <citation type="submission" date="2017-04" db="EMBL/GenBank/DDBJ databases">
        <title>The genome sequence of Weissella cibaria isolated from wild Drosophila.</title>
        <authorList>
            <person name="Ricks N.J."/>
            <person name="Carroll C."/>
            <person name="Walters A."/>
            <person name="Newell P.D."/>
            <person name="Chaston J.M."/>
        </authorList>
    </citation>
    <scope>NUCLEOTIDE SEQUENCE [LARGE SCALE GENOMIC DNA]</scope>
    <source>
        <strain evidence="3 5">DmW_103</strain>
    </source>
</reference>
<feature type="transmembrane region" description="Helical" evidence="1">
    <location>
        <begin position="49"/>
        <end position="68"/>
    </location>
</feature>
<feature type="transmembrane region" description="Helical" evidence="1">
    <location>
        <begin position="26"/>
        <end position="42"/>
    </location>
</feature>
<dbReference type="Proteomes" id="UP000032287">
    <property type="component" value="Unassembled WGS sequence"/>
</dbReference>
<evidence type="ECO:0000313" key="2">
    <source>
        <dbReference type="EMBL" id="KIU22337.1"/>
    </source>
</evidence>
<dbReference type="EMBL" id="JWHU01000002">
    <property type="protein sequence ID" value="KIU22337.1"/>
    <property type="molecule type" value="Genomic_DNA"/>
</dbReference>
<sequence>MTKILFILIFIGDVLATPLFDSHPIFLIGTAVLAAATLYALYDMQSNRVNYAMTAVLLLLAVSLFVLHGESDYLTVLNRVMMAQVAVSAILAVTYAGVRSQTA</sequence>
<dbReference type="Proteomes" id="UP000193588">
    <property type="component" value="Unassembled WGS sequence"/>
</dbReference>
<gene>
    <name evidence="3" type="ORF">B9D04_03310</name>
    <name evidence="2" type="ORF">QX99_00305</name>
</gene>
<dbReference type="EMBL" id="NDXJ01000005">
    <property type="protein sequence ID" value="OSP89561.1"/>
    <property type="molecule type" value="Genomic_DNA"/>
</dbReference>
<dbReference type="STRING" id="137591.AO080_07400"/>
<keyword evidence="1" id="KW-1133">Transmembrane helix</keyword>
<feature type="transmembrane region" description="Helical" evidence="1">
    <location>
        <begin position="80"/>
        <end position="98"/>
    </location>
</feature>
<accession>A0A0D1LUT7</accession>
<organism evidence="2 4">
    <name type="scientific">Weissella cibaria</name>
    <dbReference type="NCBI Taxonomy" id="137591"/>
    <lineage>
        <taxon>Bacteria</taxon>
        <taxon>Bacillati</taxon>
        <taxon>Bacillota</taxon>
        <taxon>Bacilli</taxon>
        <taxon>Lactobacillales</taxon>
        <taxon>Lactobacillaceae</taxon>
        <taxon>Weissella</taxon>
    </lineage>
</organism>
<reference evidence="2 4" key="1">
    <citation type="journal article" date="2015" name="Microbiology (Mosc.)">
        <title>Genomics of the Weissella cibaria species with an examination of its metabolic traits.</title>
        <authorList>
            <person name="Lynch K.M."/>
            <person name="Lucid A."/>
            <person name="Arendt E.K."/>
            <person name="Sleator R.D."/>
            <person name="Lucey B."/>
            <person name="Coffey A."/>
        </authorList>
    </citation>
    <scope>NUCLEOTIDE SEQUENCE [LARGE SCALE GENOMIC DNA]</scope>
    <source>
        <strain evidence="2 4">MG1</strain>
    </source>
</reference>
<dbReference type="OrthoDB" id="9917959at2"/>
<keyword evidence="4" id="KW-1185">Reference proteome</keyword>
<evidence type="ECO:0000256" key="1">
    <source>
        <dbReference type="SAM" id="Phobius"/>
    </source>
</evidence>
<keyword evidence="1" id="KW-0812">Transmembrane</keyword>
<comment type="caution">
    <text evidence="2">The sequence shown here is derived from an EMBL/GenBank/DDBJ whole genome shotgun (WGS) entry which is preliminary data.</text>
</comment>
<proteinExistence type="predicted"/>
<protein>
    <submittedName>
        <fullName evidence="2">Uncharacterized protein</fullName>
    </submittedName>
</protein>
<keyword evidence="1" id="KW-0472">Membrane</keyword>
<evidence type="ECO:0000313" key="5">
    <source>
        <dbReference type="Proteomes" id="UP000193588"/>
    </source>
</evidence>
<evidence type="ECO:0000313" key="4">
    <source>
        <dbReference type="Proteomes" id="UP000032287"/>
    </source>
</evidence>
<dbReference type="GeneID" id="66962249"/>
<evidence type="ECO:0000313" key="3">
    <source>
        <dbReference type="EMBL" id="OSP89561.1"/>
    </source>
</evidence>
<dbReference type="PATRIC" id="fig|137591.25.peg.301"/>
<name>A0A0D1LUT7_9LACO</name>
<dbReference type="RefSeq" id="WP_010373850.1">
    <property type="nucleotide sequence ID" value="NZ_BJEF01000002.1"/>
</dbReference>